<protein>
    <submittedName>
        <fullName evidence="1">Uncharacterized protein</fullName>
    </submittedName>
</protein>
<sequence>MGTLFWKYYLPNSLDPKDSDVSRFNRTEESRTVQNAVTNFRFDVEGALDAIDSLVWESFEWIVADGEKELNWILEEAKRKPKFEKKDFLVPKLSRMIDDEAKIQNRWARMPFLEEKSVDNPDYEDIFAMKKTIVSKEVKIFTRSLDVEVLPEPIKLQMRLNDDYWLNYRKILYSDDYLKHLMLFFNLIWACQKILNEKITVWVVSKSWEEALLNEDLLKNLKTWIEFDFSLETTDKSIIVFDMTDGSASNFDYFSQCKDIHPFESSTILMTNKFKSINMKEKLTRTRTIVMEYLLSSLKDYYEF</sequence>
<comment type="caution">
    <text evidence="1">The sequence shown here is derived from an EMBL/GenBank/DDBJ whole genome shotgun (WGS) entry which is preliminary data.</text>
</comment>
<dbReference type="EMBL" id="AMFJ01000430">
    <property type="protein sequence ID" value="EKE27755.1"/>
    <property type="molecule type" value="Genomic_DNA"/>
</dbReference>
<reference evidence="1" key="1">
    <citation type="journal article" date="2012" name="Science">
        <title>Fermentation, hydrogen, and sulfur metabolism in multiple uncultivated bacterial phyla.</title>
        <authorList>
            <person name="Wrighton K.C."/>
            <person name="Thomas B.C."/>
            <person name="Sharon I."/>
            <person name="Miller C.S."/>
            <person name="Castelle C.J."/>
            <person name="VerBerkmoes N.C."/>
            <person name="Wilkins M.J."/>
            <person name="Hettich R.L."/>
            <person name="Lipton M.S."/>
            <person name="Williams K.H."/>
            <person name="Long P.E."/>
            <person name="Banfield J.F."/>
        </authorList>
    </citation>
    <scope>NUCLEOTIDE SEQUENCE [LARGE SCALE GENOMIC DNA]</scope>
</reference>
<accession>K2GWN2</accession>
<organism evidence="1">
    <name type="scientific">uncultured bacterium</name>
    <name type="common">gcode 4</name>
    <dbReference type="NCBI Taxonomy" id="1234023"/>
    <lineage>
        <taxon>Bacteria</taxon>
        <taxon>environmental samples</taxon>
    </lineage>
</organism>
<gene>
    <name evidence="1" type="ORF">ACD_3C00156G0003</name>
</gene>
<evidence type="ECO:0000313" key="1">
    <source>
        <dbReference type="EMBL" id="EKE27755.1"/>
    </source>
</evidence>
<proteinExistence type="predicted"/>
<dbReference type="AlphaFoldDB" id="K2GWN2"/>
<name>K2GWN2_9BACT</name>